<feature type="transmembrane region" description="Helical" evidence="1">
    <location>
        <begin position="320"/>
        <end position="342"/>
    </location>
</feature>
<evidence type="ECO:0000313" key="6">
    <source>
        <dbReference type="Proteomes" id="UP000323075"/>
    </source>
</evidence>
<dbReference type="RefSeq" id="WP_136361395.1">
    <property type="nucleotide sequence ID" value="NZ_VRYN01000003.1"/>
</dbReference>
<reference evidence="3" key="3">
    <citation type="journal article" name="MicrobiologyOpen">
        <title>Whole-genome comparison between the type strain of Halobacterium salinarum (DSM 3754(T)) and the laboratory strains R1 and NRC-1.</title>
        <authorList>
            <person name="Pfeiffer F."/>
            <person name="Losensky G."/>
            <person name="Marchfelder A."/>
            <person name="Habermann B."/>
            <person name="Dyall-Smith M."/>
        </authorList>
    </citation>
    <scope>NUCLEOTIDE SEQUENCE</scope>
    <source>
        <strain evidence="3">91-R6</strain>
    </source>
</reference>
<organism evidence="3 5">
    <name type="scientific">Halobacterium salinarum (strain ATCC 33171 / DSM 3754 / JCM 8978 / NBRC 102687 / NCIMB 764 / 91-R6)</name>
    <dbReference type="NCBI Taxonomy" id="2597657"/>
    <lineage>
        <taxon>Archaea</taxon>
        <taxon>Methanobacteriati</taxon>
        <taxon>Methanobacteriota</taxon>
        <taxon>Stenosarchaea group</taxon>
        <taxon>Halobacteria</taxon>
        <taxon>Halobacteriales</taxon>
        <taxon>Halobacteriaceae</taxon>
        <taxon>Halobacterium</taxon>
    </lineage>
</organism>
<dbReference type="EMBL" id="CP038631">
    <property type="protein sequence ID" value="QCC44944.1"/>
    <property type="molecule type" value="Genomic_DNA"/>
</dbReference>
<evidence type="ECO:0000256" key="1">
    <source>
        <dbReference type="SAM" id="Phobius"/>
    </source>
</evidence>
<proteinExistence type="predicted"/>
<dbReference type="Proteomes" id="UP000323075">
    <property type="component" value="Unassembled WGS sequence"/>
</dbReference>
<keyword evidence="1" id="KW-0472">Membrane</keyword>
<reference evidence="3 5" key="1">
    <citation type="journal article" date="2019" name="Microbiol. Resour. Announc.">
        <title>The Genome Sequence of the Halobacterium salinarum Type Strain Is Closely Related to That of Laboratory Strains NRC-1 and R1.</title>
        <authorList>
            <person name="Pfeiffer F."/>
            <person name="Marchfelder A."/>
            <person name="Habermann B."/>
            <person name="Dyall-Smith M.L."/>
        </authorList>
    </citation>
    <scope>NUCLEOTIDE SEQUENCE [LARGE SCALE GENOMIC DNA]</scope>
    <source>
        <strain evidence="3">91-R6</strain>
        <strain evidence="5">ATCC 33171 / DSM 3754 / JCM 8978 / NBRC 102687 / NCIMB 764 / 91-R6</strain>
    </source>
</reference>
<keyword evidence="1" id="KW-0812">Transmembrane</keyword>
<feature type="transmembrane region" description="Helical" evidence="1">
    <location>
        <begin position="114"/>
        <end position="136"/>
    </location>
</feature>
<accession>A0A4D6GT45</accession>
<name>A0A4D6GT45_HALS9</name>
<feature type="transmembrane region" description="Helical" evidence="1">
    <location>
        <begin position="142"/>
        <end position="159"/>
    </location>
</feature>
<feature type="transmembrane region" description="Helical" evidence="1">
    <location>
        <begin position="241"/>
        <end position="266"/>
    </location>
</feature>
<feature type="transmembrane region" description="Helical" evidence="1">
    <location>
        <begin position="12"/>
        <end position="31"/>
    </location>
</feature>
<evidence type="ECO:0000313" key="5">
    <source>
        <dbReference type="Proteomes" id="UP000296216"/>
    </source>
</evidence>
<dbReference type="GeneID" id="39855126"/>
<gene>
    <name evidence="4" type="ORF">APQ99_01608</name>
    <name evidence="3" type="ORF">HBSAL_06435</name>
</gene>
<feature type="domain" description="DUF112" evidence="2">
    <location>
        <begin position="19"/>
        <end position="402"/>
    </location>
</feature>
<keyword evidence="1" id="KW-1133">Transmembrane helix</keyword>
<evidence type="ECO:0000313" key="3">
    <source>
        <dbReference type="EMBL" id="QCC44944.1"/>
    </source>
</evidence>
<feature type="transmembrane region" description="Helical" evidence="1">
    <location>
        <begin position="43"/>
        <end position="68"/>
    </location>
</feature>
<feature type="transmembrane region" description="Helical" evidence="1">
    <location>
        <begin position="80"/>
        <end position="102"/>
    </location>
</feature>
<dbReference type="AlphaFoldDB" id="A0A4D6GT45"/>
<evidence type="ECO:0000259" key="2">
    <source>
        <dbReference type="Pfam" id="PF01970"/>
    </source>
</evidence>
<evidence type="ECO:0000313" key="4">
    <source>
        <dbReference type="EMBL" id="TYO76056.1"/>
    </source>
</evidence>
<protein>
    <submittedName>
        <fullName evidence="3">DUF112 family protein</fullName>
    </submittedName>
    <submittedName>
        <fullName evidence="4">Putative membrane protein</fullName>
    </submittedName>
</protein>
<reference evidence="4 6" key="2">
    <citation type="submission" date="2019-07" db="EMBL/GenBank/DDBJ databases">
        <title>Genomic Encyclopedia of Archaeal and Bacterial Type Strains, Phase II (KMG-II): from individual species to whole genera.</title>
        <authorList>
            <person name="Goeker M."/>
        </authorList>
    </citation>
    <scope>NUCLEOTIDE SEQUENCE [LARGE SCALE GENOMIC DNA]</scope>
    <source>
        <strain evidence="4 6">DSM 3754</strain>
    </source>
</reference>
<dbReference type="EMBL" id="VRYN01000003">
    <property type="protein sequence ID" value="TYO76056.1"/>
    <property type="molecule type" value="Genomic_DNA"/>
</dbReference>
<sequence>MDVAGVRVLVTPMGALAVLAAVAAGVALGTCSGLVPGVHVNTLALLLAAAAPLAPGPPHLVGAALLAAGVTHSILDVVPMLALGVPDAALAVSALPGHRLVLGGRGREALRVSALGSATAVVVAVAFGVPATWLAVRAAPVVYAHLPVVLAVLVVVLVAREQSRRARFGAVLAVAASGTLGSVALPMQPDAVVPTGDVLSPLFAGLFGAPVLLAAFRGDGIPEQADARIAVPPREVVRPGVAGSLAGAAVAYVPGVSGAIAAVFALDLTGDDSGDRAFVAALSGVNTANTVFALFALFAIGDPHTGVLVAFERARLPRTLPVLVASVVLAAAVTAAMVPAVGDRYFRAVRAVDHRRLTAGVCLLLVVLAWLFGGGTGVGLLGAATAVGAIPPVFGARRVHLMGVLLVPIALGTA</sequence>
<feature type="transmembrane region" description="Helical" evidence="1">
    <location>
        <begin position="278"/>
        <end position="300"/>
    </location>
</feature>
<dbReference type="Pfam" id="PF01970">
    <property type="entry name" value="TctA"/>
    <property type="match status" value="1"/>
</dbReference>
<dbReference type="InterPro" id="IPR002823">
    <property type="entry name" value="DUF112_TM"/>
</dbReference>
<feature type="transmembrane region" description="Helical" evidence="1">
    <location>
        <begin position="166"/>
        <end position="185"/>
    </location>
</feature>
<dbReference type="PANTHER" id="PTHR42204">
    <property type="entry name" value="INTEGRAL MEMBRANE PROTEIN"/>
    <property type="match status" value="1"/>
</dbReference>
<dbReference type="Proteomes" id="UP000296216">
    <property type="component" value="Chromosome"/>
</dbReference>
<dbReference type="PANTHER" id="PTHR42204:SF1">
    <property type="entry name" value="INTEGRAL MEMBRANE PROTEIN"/>
    <property type="match status" value="1"/>
</dbReference>